<feature type="domain" description="Prolyl 4-hydroxylase alpha subunit Fe(2+) 2OG dioxygenase" evidence="2">
    <location>
        <begin position="85"/>
        <end position="186"/>
    </location>
</feature>
<dbReference type="Gene3D" id="2.60.120.620">
    <property type="entry name" value="q2cbj1_9rhob like domain"/>
    <property type="match status" value="1"/>
</dbReference>
<dbReference type="EMBL" id="HBIZ01040220">
    <property type="protein sequence ID" value="CAE0773074.1"/>
    <property type="molecule type" value="Transcribed_RNA"/>
</dbReference>
<dbReference type="Pfam" id="PF13640">
    <property type="entry name" value="2OG-FeII_Oxy_3"/>
    <property type="match status" value="1"/>
</dbReference>
<dbReference type="PANTHER" id="PTHR35169">
    <property type="entry name" value="FE2OG DIOXYGENASE DOMAIN-CONTAINING PROTEIN"/>
    <property type="match status" value="1"/>
</dbReference>
<reference evidence="3" key="1">
    <citation type="submission" date="2021-01" db="EMBL/GenBank/DDBJ databases">
        <authorList>
            <person name="Corre E."/>
            <person name="Pelletier E."/>
            <person name="Niang G."/>
            <person name="Scheremetjew M."/>
            <person name="Finn R."/>
            <person name="Kale V."/>
            <person name="Holt S."/>
            <person name="Cochrane G."/>
            <person name="Meng A."/>
            <person name="Brown T."/>
            <person name="Cohen L."/>
        </authorList>
    </citation>
    <scope>NUCLEOTIDE SEQUENCE</scope>
    <source>
        <strain evidence="3">CCMP645</strain>
    </source>
</reference>
<dbReference type="AlphaFoldDB" id="A0A7S4BQ14"/>
<gene>
    <name evidence="3" type="ORF">PCAR00345_LOCUS25686</name>
</gene>
<protein>
    <recommendedName>
        <fullName evidence="2">Prolyl 4-hydroxylase alpha subunit Fe(2+) 2OG dioxygenase domain-containing protein</fullName>
    </recommendedName>
</protein>
<dbReference type="InterPro" id="IPR044862">
    <property type="entry name" value="Pro_4_hyd_alph_FE2OG_OXY"/>
</dbReference>
<feature type="compositionally biased region" description="Polar residues" evidence="1">
    <location>
        <begin position="33"/>
        <end position="42"/>
    </location>
</feature>
<organism evidence="3">
    <name type="scientific">Chrysotila carterae</name>
    <name type="common">Marine alga</name>
    <name type="synonym">Syracosphaera carterae</name>
    <dbReference type="NCBI Taxonomy" id="13221"/>
    <lineage>
        <taxon>Eukaryota</taxon>
        <taxon>Haptista</taxon>
        <taxon>Haptophyta</taxon>
        <taxon>Prymnesiophyceae</taxon>
        <taxon>Isochrysidales</taxon>
        <taxon>Isochrysidaceae</taxon>
        <taxon>Chrysotila</taxon>
    </lineage>
</organism>
<accession>A0A7S4BQ14</accession>
<evidence type="ECO:0000313" key="3">
    <source>
        <dbReference type="EMBL" id="CAE0773074.1"/>
    </source>
</evidence>
<evidence type="ECO:0000259" key="2">
    <source>
        <dbReference type="Pfam" id="PF13640"/>
    </source>
</evidence>
<proteinExistence type="predicted"/>
<feature type="region of interest" description="Disordered" evidence="1">
    <location>
        <begin position="1"/>
        <end position="66"/>
    </location>
</feature>
<sequence>MPDIAALSHEEDGETTQQPQLPAATPLDDAPQEAQSARSEQPSAVHRHEETQACAPSAHGKRARERRRRHRRYCCTSFVANAPVHGNCFQWHTDADPELIQSGAWHARHGAYANGTGGKPLFVSLIVYLDAQWRPQWDAETLFLDAESGTGVFVQPRPGRAVLMHQDALHRVSAPSALAHRPRYSLVWKLLFVPKRTQMHAQLALTREGETICRPEWGPPVVLFPNDAES</sequence>
<name>A0A7S4BQ14_CHRCT</name>
<dbReference type="PANTHER" id="PTHR35169:SF1">
    <property type="entry name" value="PROLYL 4-HYDROXYLASE ALPHA SUBUNIT FE(2+) 2OG DIOXYGENASE DOMAIN-CONTAINING PROTEIN"/>
    <property type="match status" value="1"/>
</dbReference>
<evidence type="ECO:0000256" key="1">
    <source>
        <dbReference type="SAM" id="MobiDB-lite"/>
    </source>
</evidence>